<dbReference type="EMBL" id="JABWDU010000003">
    <property type="protein sequence ID" value="NVD39753.1"/>
    <property type="molecule type" value="Genomic_DNA"/>
</dbReference>
<feature type="region of interest" description="Disordered" evidence="1">
    <location>
        <begin position="1"/>
        <end position="61"/>
    </location>
</feature>
<protein>
    <submittedName>
        <fullName evidence="2">Uncharacterized protein</fullName>
    </submittedName>
</protein>
<comment type="caution">
    <text evidence="2">The sequence shown here is derived from an EMBL/GenBank/DDBJ whole genome shotgun (WGS) entry which is preliminary data.</text>
</comment>
<dbReference type="RefSeq" id="WP_176353321.1">
    <property type="nucleotide sequence ID" value="NZ_JABWDU010000003.1"/>
</dbReference>
<dbReference type="Proteomes" id="UP000520198">
    <property type="component" value="Unassembled WGS sequence"/>
</dbReference>
<keyword evidence="3" id="KW-1185">Reference proteome</keyword>
<name>A0A7Y6UNL7_9HYPH</name>
<evidence type="ECO:0000313" key="3">
    <source>
        <dbReference type="Proteomes" id="UP000520198"/>
    </source>
</evidence>
<organism evidence="2 3">
    <name type="scientific">Ensifer oleiphilus</name>
    <dbReference type="NCBI Taxonomy" id="2742698"/>
    <lineage>
        <taxon>Bacteria</taxon>
        <taxon>Pseudomonadati</taxon>
        <taxon>Pseudomonadota</taxon>
        <taxon>Alphaproteobacteria</taxon>
        <taxon>Hyphomicrobiales</taxon>
        <taxon>Rhizobiaceae</taxon>
        <taxon>Sinorhizobium/Ensifer group</taxon>
        <taxon>Ensifer</taxon>
    </lineage>
</organism>
<reference evidence="2 3" key="1">
    <citation type="submission" date="2020-06" db="EMBL/GenBank/DDBJ databases">
        <authorList>
            <person name="Grouzdev D.S."/>
        </authorList>
    </citation>
    <scope>NUCLEOTIDE SEQUENCE [LARGE SCALE GENOMIC DNA]</scope>
    <source>
        <strain evidence="2 3">HO-A22</strain>
    </source>
</reference>
<dbReference type="AlphaFoldDB" id="A0A7Y6UNL7"/>
<sequence length="135" mass="14947">MHEPEYSNRYSRRCRDHPLGGDVPNAKDERHRDRNGNPAGNHDGTLNSAVDNDSIHYGADDDRTVDHNTLHCRAIDNGAIDAAVHYPTVNHAAVDNTTGAIRKWWPLILQAAGERPHSHDLARAGALSWPKMAMS</sequence>
<gene>
    <name evidence="2" type="ORF">HT585_12850</name>
</gene>
<evidence type="ECO:0000256" key="1">
    <source>
        <dbReference type="SAM" id="MobiDB-lite"/>
    </source>
</evidence>
<accession>A0A7Y6UNL7</accession>
<feature type="compositionally biased region" description="Basic and acidic residues" evidence="1">
    <location>
        <begin position="25"/>
        <end position="35"/>
    </location>
</feature>
<proteinExistence type="predicted"/>
<evidence type="ECO:0000313" key="2">
    <source>
        <dbReference type="EMBL" id="NVD39753.1"/>
    </source>
</evidence>